<gene>
    <name evidence="1" type="ORF">HCUR_00734</name>
</gene>
<organism evidence="1 2">
    <name type="scientific">Holospora curviuscula</name>
    <dbReference type="NCBI Taxonomy" id="1082868"/>
    <lineage>
        <taxon>Bacteria</taxon>
        <taxon>Pseudomonadati</taxon>
        <taxon>Pseudomonadota</taxon>
        <taxon>Alphaproteobacteria</taxon>
        <taxon>Holosporales</taxon>
        <taxon>Holosporaceae</taxon>
        <taxon>Holospora</taxon>
    </lineage>
</organism>
<dbReference type="EMBL" id="PHHC01000082">
    <property type="protein sequence ID" value="PPE03719.1"/>
    <property type="molecule type" value="Genomic_DNA"/>
</dbReference>
<evidence type="ECO:0000313" key="2">
    <source>
        <dbReference type="Proteomes" id="UP000239425"/>
    </source>
</evidence>
<reference evidence="1 2" key="1">
    <citation type="submission" date="2017-11" db="EMBL/GenBank/DDBJ databases">
        <title>Comparative genomic analysis of Holospora spp., intranuclear symbionts of paramecia.</title>
        <authorList>
            <person name="Garushyants S.K."/>
            <person name="Beliavskaya A."/>
            <person name="Malko D.B."/>
            <person name="Logacheva M.D."/>
            <person name="Rautian M.S."/>
            <person name="Gelfand M.S."/>
        </authorList>
    </citation>
    <scope>NUCLEOTIDE SEQUENCE [LARGE SCALE GENOMIC DNA]</scope>
    <source>
        <strain evidence="2">02AZ16</strain>
    </source>
</reference>
<proteinExistence type="predicted"/>
<dbReference type="Proteomes" id="UP000239425">
    <property type="component" value="Unassembled WGS sequence"/>
</dbReference>
<accession>A0A2S5R8P9</accession>
<sequence>MYKDKTTVVDHFDILNPVKFPPALEIFPSRQVRLFWYTYYNED</sequence>
<dbReference type="AlphaFoldDB" id="A0A2S5R8P9"/>
<keyword evidence="2" id="KW-1185">Reference proteome</keyword>
<evidence type="ECO:0000313" key="1">
    <source>
        <dbReference type="EMBL" id="PPE03719.1"/>
    </source>
</evidence>
<protein>
    <submittedName>
        <fullName evidence="1">Uncharacterized protein</fullName>
    </submittedName>
</protein>
<name>A0A2S5R8P9_9PROT</name>
<comment type="caution">
    <text evidence="1">The sequence shown here is derived from an EMBL/GenBank/DDBJ whole genome shotgun (WGS) entry which is preliminary data.</text>
</comment>